<reference evidence="3" key="2">
    <citation type="submission" date="2010-04" db="EMBL/GenBank/DDBJ databases">
        <authorList>
            <person name="Buell R."/>
            <person name="Hamilton J."/>
            <person name="Hostetler J."/>
        </authorList>
    </citation>
    <scope>NUCLEOTIDE SEQUENCE [LARGE SCALE GENOMIC DNA]</scope>
    <source>
        <strain evidence="3">DAOM:BR144</strain>
    </source>
</reference>
<dbReference type="VEuPathDB" id="FungiDB:PYU1_G012111"/>
<accession>K3X4I8</accession>
<dbReference type="AlphaFoldDB" id="K3X4I8"/>
<dbReference type="InParanoid" id="K3X4I8"/>
<feature type="compositionally biased region" description="Polar residues" evidence="1">
    <location>
        <begin position="24"/>
        <end position="35"/>
    </location>
</feature>
<evidence type="ECO:0000256" key="1">
    <source>
        <dbReference type="SAM" id="MobiDB-lite"/>
    </source>
</evidence>
<protein>
    <submittedName>
        <fullName evidence="2">Uncharacterized protein</fullName>
    </submittedName>
</protein>
<dbReference type="Proteomes" id="UP000019132">
    <property type="component" value="Unassembled WGS sequence"/>
</dbReference>
<evidence type="ECO:0000313" key="3">
    <source>
        <dbReference type="Proteomes" id="UP000019132"/>
    </source>
</evidence>
<dbReference type="eggNOG" id="ENOG502T358">
    <property type="taxonomic scope" value="Eukaryota"/>
</dbReference>
<reference evidence="3" key="1">
    <citation type="journal article" date="2010" name="Genome Biol.">
        <title>Genome sequence of the necrotrophic plant pathogen Pythium ultimum reveals original pathogenicity mechanisms and effector repertoire.</title>
        <authorList>
            <person name="Levesque C.A."/>
            <person name="Brouwer H."/>
            <person name="Cano L."/>
            <person name="Hamilton J.P."/>
            <person name="Holt C."/>
            <person name="Huitema E."/>
            <person name="Raffaele S."/>
            <person name="Robideau G.P."/>
            <person name="Thines M."/>
            <person name="Win J."/>
            <person name="Zerillo M.M."/>
            <person name="Beakes G.W."/>
            <person name="Boore J.L."/>
            <person name="Busam D."/>
            <person name="Dumas B."/>
            <person name="Ferriera S."/>
            <person name="Fuerstenberg S.I."/>
            <person name="Gachon C.M."/>
            <person name="Gaulin E."/>
            <person name="Govers F."/>
            <person name="Grenville-Briggs L."/>
            <person name="Horner N."/>
            <person name="Hostetler J."/>
            <person name="Jiang R.H."/>
            <person name="Johnson J."/>
            <person name="Krajaejun T."/>
            <person name="Lin H."/>
            <person name="Meijer H.J."/>
            <person name="Moore B."/>
            <person name="Morris P."/>
            <person name="Phuntmart V."/>
            <person name="Puiu D."/>
            <person name="Shetty J."/>
            <person name="Stajich J.E."/>
            <person name="Tripathy S."/>
            <person name="Wawra S."/>
            <person name="van West P."/>
            <person name="Whitty B.R."/>
            <person name="Coutinho P.M."/>
            <person name="Henrissat B."/>
            <person name="Martin F."/>
            <person name="Thomas P.D."/>
            <person name="Tyler B.M."/>
            <person name="De Vries R.P."/>
            <person name="Kamoun S."/>
            <person name="Yandell M."/>
            <person name="Tisserat N."/>
            <person name="Buell C.R."/>
        </authorList>
    </citation>
    <scope>NUCLEOTIDE SEQUENCE</scope>
    <source>
        <strain evidence="3">DAOM:BR144</strain>
    </source>
</reference>
<proteinExistence type="predicted"/>
<dbReference type="HOGENOM" id="CLU_1392688_0_0_1"/>
<name>K3X4I8_GLOUD</name>
<keyword evidence="3" id="KW-1185">Reference proteome</keyword>
<evidence type="ECO:0000313" key="2">
    <source>
        <dbReference type="EnsemblProtists" id="PYU1_T012137"/>
    </source>
</evidence>
<dbReference type="EMBL" id="GL376601">
    <property type="status" value="NOT_ANNOTATED_CDS"/>
    <property type="molecule type" value="Genomic_DNA"/>
</dbReference>
<feature type="region of interest" description="Disordered" evidence="1">
    <location>
        <begin position="24"/>
        <end position="52"/>
    </location>
</feature>
<organism evidence="2 3">
    <name type="scientific">Globisporangium ultimum (strain ATCC 200006 / CBS 805.95 / DAOM BR144)</name>
    <name type="common">Pythium ultimum</name>
    <dbReference type="NCBI Taxonomy" id="431595"/>
    <lineage>
        <taxon>Eukaryota</taxon>
        <taxon>Sar</taxon>
        <taxon>Stramenopiles</taxon>
        <taxon>Oomycota</taxon>
        <taxon>Peronosporomycetes</taxon>
        <taxon>Pythiales</taxon>
        <taxon>Pythiaceae</taxon>
        <taxon>Globisporangium</taxon>
    </lineage>
</organism>
<reference evidence="2" key="3">
    <citation type="submission" date="2015-02" db="UniProtKB">
        <authorList>
            <consortium name="EnsemblProtists"/>
        </authorList>
    </citation>
    <scope>IDENTIFICATION</scope>
    <source>
        <strain evidence="2">DAOM BR144</strain>
    </source>
</reference>
<sequence length="196" mass="21214">MHHTNLWIPAYRLQVTWVHFQDNSATGTGTNSTVDVPQVPAKIPRDSPTPPKAGELHPCIPISVEGDATYCVPPNTKATGTLGCSGLAIGESTSPNPGSVRICPRKGEVAIDACHPHLQSFNAATNSCIAPKDSECVVIHTGIWRCTFSFSPSFAWKLTSVEALTRTSETPNMRYQHPSLQVLELRYSVPNSNIAH</sequence>
<dbReference type="EnsemblProtists" id="PYU1_T012137">
    <property type="protein sequence ID" value="PYU1_T012137"/>
    <property type="gene ID" value="PYU1_G012111"/>
</dbReference>